<keyword evidence="3" id="KW-1185">Reference proteome</keyword>
<evidence type="ECO:0000313" key="3">
    <source>
        <dbReference type="Proteomes" id="UP000789390"/>
    </source>
</evidence>
<evidence type="ECO:0000256" key="1">
    <source>
        <dbReference type="SAM" id="Phobius"/>
    </source>
</evidence>
<name>A0A8J2WLW3_9CRUS</name>
<keyword evidence="1" id="KW-1133">Transmembrane helix</keyword>
<dbReference type="AlphaFoldDB" id="A0A8J2WLW3"/>
<proteinExistence type="predicted"/>
<feature type="transmembrane region" description="Helical" evidence="1">
    <location>
        <begin position="93"/>
        <end position="110"/>
    </location>
</feature>
<dbReference type="EMBL" id="CAKKLH010000292">
    <property type="protein sequence ID" value="CAH0109540.1"/>
    <property type="molecule type" value="Genomic_DNA"/>
</dbReference>
<comment type="caution">
    <text evidence="2">The sequence shown here is derived from an EMBL/GenBank/DDBJ whole genome shotgun (WGS) entry which is preliminary data.</text>
</comment>
<dbReference type="Proteomes" id="UP000789390">
    <property type="component" value="Unassembled WGS sequence"/>
</dbReference>
<reference evidence="2" key="1">
    <citation type="submission" date="2021-11" db="EMBL/GenBank/DDBJ databases">
        <authorList>
            <person name="Schell T."/>
        </authorList>
    </citation>
    <scope>NUCLEOTIDE SEQUENCE</scope>
    <source>
        <strain evidence="2">M5</strain>
    </source>
</reference>
<gene>
    <name evidence="2" type="ORF">DGAL_LOCUS13020</name>
</gene>
<organism evidence="2 3">
    <name type="scientific">Daphnia galeata</name>
    <dbReference type="NCBI Taxonomy" id="27404"/>
    <lineage>
        <taxon>Eukaryota</taxon>
        <taxon>Metazoa</taxon>
        <taxon>Ecdysozoa</taxon>
        <taxon>Arthropoda</taxon>
        <taxon>Crustacea</taxon>
        <taxon>Branchiopoda</taxon>
        <taxon>Diplostraca</taxon>
        <taxon>Cladocera</taxon>
        <taxon>Anomopoda</taxon>
        <taxon>Daphniidae</taxon>
        <taxon>Daphnia</taxon>
    </lineage>
</organism>
<sequence>MERKKKQNEFNSDVIFRFFFFFLVLLFLPTTAAQLGVKREKHVMRLSRGRTKTFSNTRGYRTAGKTDDQHVTVSAAAGQQFWASQIPDFQCQLLFSFCLPVFFFFFYFFVHQI</sequence>
<evidence type="ECO:0008006" key="4">
    <source>
        <dbReference type="Google" id="ProtNLM"/>
    </source>
</evidence>
<accession>A0A8J2WLW3</accession>
<keyword evidence="1" id="KW-0472">Membrane</keyword>
<protein>
    <recommendedName>
        <fullName evidence="4">Transmembrane protein</fullName>
    </recommendedName>
</protein>
<keyword evidence="1" id="KW-0812">Transmembrane</keyword>
<evidence type="ECO:0000313" key="2">
    <source>
        <dbReference type="EMBL" id="CAH0109540.1"/>
    </source>
</evidence>